<dbReference type="PANTHER" id="PTHR38693:SF1">
    <property type="entry name" value="UBIQUINONE BIOSYNTHESIS ACCESSORY FACTOR UBIJ"/>
    <property type="match status" value="1"/>
</dbReference>
<comment type="subcellular location">
    <subcellularLocation>
        <location evidence="1">Cytoplasm</location>
    </subcellularLocation>
</comment>
<dbReference type="InterPro" id="IPR038989">
    <property type="entry name" value="UbiJ"/>
</dbReference>
<evidence type="ECO:0000313" key="5">
    <source>
        <dbReference type="Proteomes" id="UP001225596"/>
    </source>
</evidence>
<organism evidence="4 5">
    <name type="scientific">Keguizhuia sedimenti</name>
    <dbReference type="NCBI Taxonomy" id="3064264"/>
    <lineage>
        <taxon>Bacteria</taxon>
        <taxon>Pseudomonadati</taxon>
        <taxon>Pseudomonadota</taxon>
        <taxon>Betaproteobacteria</taxon>
        <taxon>Burkholderiales</taxon>
        <taxon>Oxalobacteraceae</taxon>
        <taxon>Keguizhuia</taxon>
    </lineage>
</organism>
<evidence type="ECO:0000313" key="4">
    <source>
        <dbReference type="EMBL" id="MDQ9168967.1"/>
    </source>
</evidence>
<reference evidence="4 5" key="1">
    <citation type="submission" date="2023-08" db="EMBL/GenBank/DDBJ databases">
        <title>Oxalobacteraceae gen .nov., isolated from river sludge outside the plant.</title>
        <authorList>
            <person name="Zhao S.Y."/>
        </authorList>
    </citation>
    <scope>NUCLEOTIDE SEQUENCE [LARGE SCALE GENOMIC DNA]</scope>
    <source>
        <strain evidence="4 5">R-40</strain>
    </source>
</reference>
<dbReference type="Pfam" id="PF02036">
    <property type="entry name" value="SCP2"/>
    <property type="match status" value="1"/>
</dbReference>
<comment type="similarity">
    <text evidence="1">Belongs to the UbiJ family.</text>
</comment>
<accession>A0ABU1BIX7</accession>
<protein>
    <recommendedName>
        <fullName evidence="1">Ubiquinone biosynthesis accessory factor UbiJ</fullName>
    </recommendedName>
</protein>
<sequence length="193" mass="21002">MIFKFAPAAINHLLNNEPKAKAKIAAHAGKVALFDLGVMTLRLKAGSDGFVEAAADDQSPQVTIHVKPADLPLIAQHRDRAFSYVKIDGDADFANAISQVSQAVQWDAEKDLSKLVGDIAAVRLVAGGRAAIDGIRSTQQKIAENFAEYFLEENPMLMRPRAVSDFSSEVSKLRDDVERLSKRIDKLKGSSLT</sequence>
<dbReference type="InterPro" id="IPR003033">
    <property type="entry name" value="SCP2_sterol-bd_dom"/>
</dbReference>
<proteinExistence type="inferred from homology"/>
<dbReference type="HAMAP" id="MF_02215">
    <property type="entry name" value="UbiJ"/>
    <property type="match status" value="1"/>
</dbReference>
<gene>
    <name evidence="1" type="primary">ubiJ</name>
    <name evidence="4" type="ORF">Q8A64_00945</name>
</gene>
<keyword evidence="5" id="KW-1185">Reference proteome</keyword>
<evidence type="ECO:0000256" key="1">
    <source>
        <dbReference type="HAMAP-Rule" id="MF_02215"/>
    </source>
</evidence>
<dbReference type="EMBL" id="JAUYVH010000001">
    <property type="protein sequence ID" value="MDQ9168967.1"/>
    <property type="molecule type" value="Genomic_DNA"/>
</dbReference>
<comment type="function">
    <text evidence="1">Required for ubiquinone (coenzyme Q) biosynthesis. Binds hydrophobic ubiquinone biosynthetic intermediates via its SCP2 domain and is essential for the stability of the Ubi complex. May constitute a docking platform where Ubi enzymes assemble and access their SCP2-bound polyprenyl substrates.</text>
</comment>
<keyword evidence="1" id="KW-0831">Ubiquinone biosynthesis</keyword>
<name>A0ABU1BIX7_9BURK</name>
<dbReference type="Proteomes" id="UP001225596">
    <property type="component" value="Unassembled WGS sequence"/>
</dbReference>
<keyword evidence="1" id="KW-0963">Cytoplasm</keyword>
<dbReference type="RefSeq" id="WP_338434796.1">
    <property type="nucleotide sequence ID" value="NZ_JAUYVH010000001.1"/>
</dbReference>
<feature type="domain" description="SCP2" evidence="3">
    <location>
        <begin position="10"/>
        <end position="100"/>
    </location>
</feature>
<evidence type="ECO:0000256" key="2">
    <source>
        <dbReference type="SAM" id="Coils"/>
    </source>
</evidence>
<comment type="pathway">
    <text evidence="1">Cofactor biosynthesis; ubiquinone biosynthesis.</text>
</comment>
<feature type="coiled-coil region" evidence="2">
    <location>
        <begin position="163"/>
        <end position="190"/>
    </location>
</feature>
<comment type="caution">
    <text evidence="4">The sequence shown here is derived from an EMBL/GenBank/DDBJ whole genome shotgun (WGS) entry which is preliminary data.</text>
</comment>
<evidence type="ECO:0000259" key="3">
    <source>
        <dbReference type="Pfam" id="PF02036"/>
    </source>
</evidence>
<dbReference type="PANTHER" id="PTHR38693">
    <property type="entry name" value="UBIQUINONE BIOSYNTHESIS PROTEIN UBIJ"/>
    <property type="match status" value="1"/>
</dbReference>
<keyword evidence="2" id="KW-0175">Coiled coil</keyword>